<evidence type="ECO:0000313" key="9">
    <source>
        <dbReference type="EMBL" id="OAN55007.1"/>
    </source>
</evidence>
<evidence type="ECO:0000259" key="8">
    <source>
        <dbReference type="PROSITE" id="PS51918"/>
    </source>
</evidence>
<dbReference type="InterPro" id="IPR007197">
    <property type="entry name" value="rSAM"/>
</dbReference>
<evidence type="ECO:0000256" key="7">
    <source>
        <dbReference type="ARBA" id="ARBA00023014"/>
    </source>
</evidence>
<dbReference type="PANTHER" id="PTHR11228:SF7">
    <property type="entry name" value="PQQA PEPTIDE CYCLASE"/>
    <property type="match status" value="1"/>
</dbReference>
<keyword evidence="6" id="KW-0408">Iron</keyword>
<dbReference type="SFLD" id="SFLDS00029">
    <property type="entry name" value="Radical_SAM"/>
    <property type="match status" value="1"/>
</dbReference>
<dbReference type="InterPro" id="IPR034391">
    <property type="entry name" value="AdoMet-like_SPASM_containing"/>
</dbReference>
<gene>
    <name evidence="9" type="ORF">A6A05_00155</name>
</gene>
<evidence type="ECO:0000256" key="2">
    <source>
        <dbReference type="ARBA" id="ARBA00022485"/>
    </source>
</evidence>
<evidence type="ECO:0000256" key="5">
    <source>
        <dbReference type="ARBA" id="ARBA00023002"/>
    </source>
</evidence>
<dbReference type="PROSITE" id="PS51918">
    <property type="entry name" value="RADICAL_SAM"/>
    <property type="match status" value="1"/>
</dbReference>
<dbReference type="Pfam" id="PF13186">
    <property type="entry name" value="SPASM"/>
    <property type="match status" value="1"/>
</dbReference>
<proteinExistence type="predicted"/>
<dbReference type="GO" id="GO:0016491">
    <property type="term" value="F:oxidoreductase activity"/>
    <property type="evidence" value="ECO:0007669"/>
    <property type="project" value="UniProtKB-KW"/>
</dbReference>
<comment type="caution">
    <text evidence="9">The sequence shown here is derived from an EMBL/GenBank/DDBJ whole genome shotgun (WGS) entry which is preliminary data.</text>
</comment>
<dbReference type="SUPFAM" id="SSF102114">
    <property type="entry name" value="Radical SAM enzymes"/>
    <property type="match status" value="1"/>
</dbReference>
<evidence type="ECO:0000256" key="4">
    <source>
        <dbReference type="ARBA" id="ARBA00022723"/>
    </source>
</evidence>
<dbReference type="InterPro" id="IPR023885">
    <property type="entry name" value="4Fe4S-binding_SPASM_dom"/>
</dbReference>
<dbReference type="GO" id="GO:0046872">
    <property type="term" value="F:metal ion binding"/>
    <property type="evidence" value="ECO:0007669"/>
    <property type="project" value="UniProtKB-KW"/>
</dbReference>
<keyword evidence="3" id="KW-0949">S-adenosyl-L-methionine</keyword>
<dbReference type="SFLD" id="SFLDG01387">
    <property type="entry name" value="BtrN-like_SPASM_domain_contain"/>
    <property type="match status" value="1"/>
</dbReference>
<dbReference type="Gene3D" id="3.20.20.70">
    <property type="entry name" value="Aldolase class I"/>
    <property type="match status" value="1"/>
</dbReference>
<dbReference type="AlphaFoldDB" id="A0A178MY96"/>
<reference evidence="9 10" key="1">
    <citation type="submission" date="2016-04" db="EMBL/GenBank/DDBJ databases">
        <title>Draft genome sequence of freshwater magnetotactic bacteria Magnetospirillum marisnigri SP-1 and Magnetospirillum moscoviense BB-1.</title>
        <authorList>
            <person name="Koziaeva V."/>
            <person name="Dziuba M.V."/>
            <person name="Ivanov T.M."/>
            <person name="Kuznetsov B."/>
            <person name="Grouzdev D.S."/>
        </authorList>
    </citation>
    <scope>NUCLEOTIDE SEQUENCE [LARGE SCALE GENOMIC DNA]</scope>
    <source>
        <strain evidence="9 10">BB-1</strain>
    </source>
</reference>
<evidence type="ECO:0000256" key="6">
    <source>
        <dbReference type="ARBA" id="ARBA00023004"/>
    </source>
</evidence>
<dbReference type="EMBL" id="LWQU01000104">
    <property type="protein sequence ID" value="OAN55007.1"/>
    <property type="molecule type" value="Genomic_DNA"/>
</dbReference>
<name>A0A178MY96_9PROT</name>
<dbReference type="InterPro" id="IPR058240">
    <property type="entry name" value="rSAM_sf"/>
</dbReference>
<keyword evidence="4" id="KW-0479">Metal-binding</keyword>
<dbReference type="CDD" id="cd01335">
    <property type="entry name" value="Radical_SAM"/>
    <property type="match status" value="1"/>
</dbReference>
<dbReference type="GO" id="GO:0051539">
    <property type="term" value="F:4 iron, 4 sulfur cluster binding"/>
    <property type="evidence" value="ECO:0007669"/>
    <property type="project" value="UniProtKB-KW"/>
</dbReference>
<evidence type="ECO:0000256" key="3">
    <source>
        <dbReference type="ARBA" id="ARBA00022691"/>
    </source>
</evidence>
<dbReference type="PANTHER" id="PTHR11228">
    <property type="entry name" value="RADICAL SAM DOMAIN PROTEIN"/>
    <property type="match status" value="1"/>
</dbReference>
<keyword evidence="2" id="KW-0004">4Fe-4S</keyword>
<dbReference type="InterPro" id="IPR013785">
    <property type="entry name" value="Aldolase_TIM"/>
</dbReference>
<organism evidence="9 10">
    <name type="scientific">Magnetospirillum moscoviense</name>
    <dbReference type="NCBI Taxonomy" id="1437059"/>
    <lineage>
        <taxon>Bacteria</taxon>
        <taxon>Pseudomonadati</taxon>
        <taxon>Pseudomonadota</taxon>
        <taxon>Alphaproteobacteria</taxon>
        <taxon>Rhodospirillales</taxon>
        <taxon>Rhodospirillaceae</taxon>
        <taxon>Magnetospirillum</taxon>
    </lineage>
</organism>
<dbReference type="InterPro" id="IPR050377">
    <property type="entry name" value="Radical_SAM_PqqE_MftC-like"/>
</dbReference>
<dbReference type="STRING" id="1437059.A6A05_00155"/>
<dbReference type="OrthoDB" id="5288924at2"/>
<sequence length="328" mass="37376">MDVTRENPYQPIYDSCNQGNSKQKLADLPAFPRLIDVELTNTCNFRCLMCPTGNFSQKRDKGFMADEIFHKIIAECREHRTPLRFIRWGEPLSHPKVVEYIAMAHDAGMLTHVNTNGSKLDEAMMDALLAIPLDSLKFSFQGVDRKSYAEMRNIDFFDGLLETVRKLHAKRGDADKPFLHLSTTITYESRELVQAFKALAAECADHVNVGRTVLEYVDVNAVRLRPHELDELKRLKEMESVIKVHPECPEVFDKLSINWDGKVTACCMDSDNMMLIGDLATQTIAEIWHSDILNHYRAMLADMRHDELALCKSCYDTHGLVVPGLQDT</sequence>
<keyword evidence="7" id="KW-0411">Iron-sulfur</keyword>
<dbReference type="Proteomes" id="UP000078543">
    <property type="component" value="Unassembled WGS sequence"/>
</dbReference>
<comment type="cofactor">
    <cofactor evidence="1">
        <name>[4Fe-4S] cluster</name>
        <dbReference type="ChEBI" id="CHEBI:49883"/>
    </cofactor>
</comment>
<dbReference type="InterPro" id="IPR000385">
    <property type="entry name" value="MoaA_NifB_PqqE_Fe-S-bd_CS"/>
</dbReference>
<evidence type="ECO:0000256" key="1">
    <source>
        <dbReference type="ARBA" id="ARBA00001966"/>
    </source>
</evidence>
<dbReference type="SFLD" id="SFLDG01067">
    <property type="entry name" value="SPASM/twitch_domain_containing"/>
    <property type="match status" value="1"/>
</dbReference>
<dbReference type="RefSeq" id="WP_068498029.1">
    <property type="nucleotide sequence ID" value="NZ_LWQU01000104.1"/>
</dbReference>
<keyword evidence="10" id="KW-1185">Reference proteome</keyword>
<dbReference type="PROSITE" id="PS01305">
    <property type="entry name" value="MOAA_NIFB_PQQE"/>
    <property type="match status" value="1"/>
</dbReference>
<protein>
    <recommendedName>
        <fullName evidence="8">Radical SAM core domain-containing protein</fullName>
    </recommendedName>
</protein>
<dbReference type="Pfam" id="PF04055">
    <property type="entry name" value="Radical_SAM"/>
    <property type="match status" value="1"/>
</dbReference>
<evidence type="ECO:0000313" key="10">
    <source>
        <dbReference type="Proteomes" id="UP000078543"/>
    </source>
</evidence>
<feature type="domain" description="Radical SAM core" evidence="8">
    <location>
        <begin position="29"/>
        <end position="243"/>
    </location>
</feature>
<accession>A0A178MY96</accession>
<keyword evidence="5" id="KW-0560">Oxidoreductase</keyword>